<dbReference type="OrthoDB" id="3229878at2759"/>
<proteinExistence type="predicted"/>
<protein>
    <submittedName>
        <fullName evidence="1">Uncharacterized protein</fullName>
    </submittedName>
</protein>
<dbReference type="Proteomes" id="UP000027222">
    <property type="component" value="Unassembled WGS sequence"/>
</dbReference>
<gene>
    <name evidence="1" type="ORF">GALMADRAFT_254952</name>
</gene>
<accession>A0A067SGT2</accession>
<dbReference type="AlphaFoldDB" id="A0A067SGT2"/>
<reference evidence="2" key="1">
    <citation type="journal article" date="2014" name="Proc. Natl. Acad. Sci. U.S.A.">
        <title>Extensive sampling of basidiomycete genomes demonstrates inadequacy of the white-rot/brown-rot paradigm for wood decay fungi.</title>
        <authorList>
            <person name="Riley R."/>
            <person name="Salamov A.A."/>
            <person name="Brown D.W."/>
            <person name="Nagy L.G."/>
            <person name="Floudas D."/>
            <person name="Held B.W."/>
            <person name="Levasseur A."/>
            <person name="Lombard V."/>
            <person name="Morin E."/>
            <person name="Otillar R."/>
            <person name="Lindquist E.A."/>
            <person name="Sun H."/>
            <person name="LaButti K.M."/>
            <person name="Schmutz J."/>
            <person name="Jabbour D."/>
            <person name="Luo H."/>
            <person name="Baker S.E."/>
            <person name="Pisabarro A.G."/>
            <person name="Walton J.D."/>
            <person name="Blanchette R.A."/>
            <person name="Henrissat B."/>
            <person name="Martin F."/>
            <person name="Cullen D."/>
            <person name="Hibbett D.S."/>
            <person name="Grigoriev I.V."/>
        </authorList>
    </citation>
    <scope>NUCLEOTIDE SEQUENCE [LARGE SCALE GENOMIC DNA]</scope>
    <source>
        <strain evidence="2">CBS 339.88</strain>
    </source>
</reference>
<sequence length="172" mass="19816">MGTRGLLGFIIRSSQRHAAYNHFDSYPTGLGKKIVEFILSLTTEEYDIMARLVSEITWVEYESTPSLDLQERYQNAGFANITYYHDGTASKWHCLLHNTQGAPALRAIRSGALQHMVENISFLEEGMFCEWSYFIDFEGRKLETWEDTQKVDVVSFETLVKVGKGYMDHLEE</sequence>
<dbReference type="EMBL" id="KL142398">
    <property type="protein sequence ID" value="KDR70121.1"/>
    <property type="molecule type" value="Genomic_DNA"/>
</dbReference>
<keyword evidence="2" id="KW-1185">Reference proteome</keyword>
<evidence type="ECO:0000313" key="1">
    <source>
        <dbReference type="EMBL" id="KDR70121.1"/>
    </source>
</evidence>
<dbReference type="HOGENOM" id="CLU_125067_0_0_1"/>
<organism evidence="1 2">
    <name type="scientific">Galerina marginata (strain CBS 339.88)</name>
    <dbReference type="NCBI Taxonomy" id="685588"/>
    <lineage>
        <taxon>Eukaryota</taxon>
        <taxon>Fungi</taxon>
        <taxon>Dikarya</taxon>
        <taxon>Basidiomycota</taxon>
        <taxon>Agaricomycotina</taxon>
        <taxon>Agaricomycetes</taxon>
        <taxon>Agaricomycetidae</taxon>
        <taxon>Agaricales</taxon>
        <taxon>Agaricineae</taxon>
        <taxon>Strophariaceae</taxon>
        <taxon>Galerina</taxon>
    </lineage>
</organism>
<name>A0A067SGT2_GALM3</name>
<evidence type="ECO:0000313" key="2">
    <source>
        <dbReference type="Proteomes" id="UP000027222"/>
    </source>
</evidence>